<evidence type="ECO:0000313" key="2">
    <source>
        <dbReference type="EMBL" id="MBA0015778.1"/>
    </source>
</evidence>
<keyword evidence="1" id="KW-0732">Signal</keyword>
<keyword evidence="3" id="KW-1185">Reference proteome</keyword>
<reference evidence="2 3" key="1">
    <citation type="submission" date="2020-07" db="EMBL/GenBank/DDBJ databases">
        <authorList>
            <person name="Hilgarth M."/>
            <person name="Werum V."/>
            <person name="Vogel R.F."/>
        </authorList>
    </citation>
    <scope>NUCLEOTIDE SEQUENCE [LARGE SCALE GENOMIC DNA]</scope>
    <source>
        <strain evidence="2 3">DSM 28961</strain>
    </source>
</reference>
<dbReference type="Proteomes" id="UP000530186">
    <property type="component" value="Unassembled WGS sequence"/>
</dbReference>
<dbReference type="AlphaFoldDB" id="A0A7V8SIY8"/>
<comment type="caution">
    <text evidence="2">The sequence shown here is derived from an EMBL/GenBank/DDBJ whole genome shotgun (WGS) entry which is preliminary data.</text>
</comment>
<organism evidence="2 3">
    <name type="scientific">Pseudolactococcus laudensis</name>
    <dbReference type="NCBI Taxonomy" id="1494461"/>
    <lineage>
        <taxon>Bacteria</taxon>
        <taxon>Bacillati</taxon>
        <taxon>Bacillota</taxon>
        <taxon>Bacilli</taxon>
        <taxon>Lactobacillales</taxon>
        <taxon>Streptococcaceae</taxon>
        <taxon>Pseudolactococcus</taxon>
    </lineage>
</organism>
<dbReference type="EMBL" id="JACBNY010000001">
    <property type="protein sequence ID" value="MBA0015778.1"/>
    <property type="molecule type" value="Genomic_DNA"/>
</dbReference>
<protein>
    <submittedName>
        <fullName evidence="2">Uncharacterized protein</fullName>
    </submittedName>
</protein>
<gene>
    <name evidence="2" type="ORF">HZR21_01215</name>
</gene>
<proteinExistence type="predicted"/>
<sequence>MGFSKSKKVLTAVTIATALTGAAVLAAPTDFSGTLVAQAATQSIDFSKADAVIAKYNALVEADYTATSWATLKVVEPKTKQFEEMIKQMKALTPSEVSANITENGSTEAEIQAELDLFAKNLNNAIDTLLVKKSEVANINLSGIKAAIARYKALKEADYTPESWAAFKLV</sequence>
<feature type="signal peptide" evidence="1">
    <location>
        <begin position="1"/>
        <end position="26"/>
    </location>
</feature>
<feature type="chain" id="PRO_5039708673" evidence="1">
    <location>
        <begin position="27"/>
        <end position="170"/>
    </location>
</feature>
<name>A0A7V8SIY8_9LACT</name>
<evidence type="ECO:0000256" key="1">
    <source>
        <dbReference type="SAM" id="SignalP"/>
    </source>
</evidence>
<dbReference type="RefSeq" id="WP_180745692.1">
    <property type="nucleotide sequence ID" value="NZ_CBCRWQ010000005.1"/>
</dbReference>
<evidence type="ECO:0000313" key="3">
    <source>
        <dbReference type="Proteomes" id="UP000530186"/>
    </source>
</evidence>
<dbReference type="GeneID" id="303194125"/>
<accession>A0A7V8SIY8</accession>